<reference evidence="5 6" key="1">
    <citation type="submission" date="2018-08" db="EMBL/GenBank/DDBJ databases">
        <title>Genomic Encyclopedia of Archaeal and Bacterial Type Strains, Phase II (KMG-II): from individual species to whole genera.</title>
        <authorList>
            <person name="Goeker M."/>
        </authorList>
    </citation>
    <scope>NUCLEOTIDE SEQUENCE [LARGE SCALE GENOMIC DNA]</scope>
    <source>
        <strain evidence="5 6">DSM 15986</strain>
    </source>
</reference>
<dbReference type="InterPro" id="IPR036597">
    <property type="entry name" value="Fido-like_dom_sf"/>
</dbReference>
<evidence type="ECO:0000256" key="3">
    <source>
        <dbReference type="PIRSR" id="PIRSR640198-3"/>
    </source>
</evidence>
<dbReference type="InterPro" id="IPR040198">
    <property type="entry name" value="Fido_containing"/>
</dbReference>
<dbReference type="SUPFAM" id="SSF140931">
    <property type="entry name" value="Fic-like"/>
    <property type="match status" value="1"/>
</dbReference>
<keyword evidence="6" id="KW-1185">Reference proteome</keyword>
<dbReference type="InterPro" id="IPR003812">
    <property type="entry name" value="Fido"/>
</dbReference>
<feature type="active site" evidence="1">
    <location>
        <position position="192"/>
    </location>
</feature>
<dbReference type="OrthoDB" id="9813719at2"/>
<dbReference type="PANTHER" id="PTHR13504">
    <property type="entry name" value="FIDO DOMAIN-CONTAINING PROTEIN DDB_G0283145"/>
    <property type="match status" value="1"/>
</dbReference>
<dbReference type="PANTHER" id="PTHR13504:SF38">
    <property type="entry name" value="FIDO DOMAIN-CONTAINING PROTEIN"/>
    <property type="match status" value="1"/>
</dbReference>
<feature type="binding site" evidence="2">
    <location>
        <begin position="196"/>
        <end position="203"/>
    </location>
    <ligand>
        <name>ATP</name>
        <dbReference type="ChEBI" id="CHEBI:30616"/>
    </ligand>
</feature>
<protein>
    <submittedName>
        <fullName evidence="5">Fic/DOC family protein</fullName>
    </submittedName>
</protein>
<dbReference type="EMBL" id="QUNF01000039">
    <property type="protein sequence ID" value="REG78223.1"/>
    <property type="molecule type" value="Genomic_DNA"/>
</dbReference>
<proteinExistence type="predicted"/>
<evidence type="ECO:0000256" key="2">
    <source>
        <dbReference type="PIRSR" id="PIRSR640198-2"/>
    </source>
</evidence>
<dbReference type="Pfam" id="PF02661">
    <property type="entry name" value="Fic"/>
    <property type="match status" value="1"/>
</dbReference>
<feature type="domain" description="Fido" evidence="4">
    <location>
        <begin position="94"/>
        <end position="249"/>
    </location>
</feature>
<keyword evidence="2" id="KW-0547">Nucleotide-binding</keyword>
<dbReference type="Gene3D" id="1.10.3290.10">
    <property type="entry name" value="Fido-like domain"/>
    <property type="match status" value="1"/>
</dbReference>
<name>A0A3E0D6V4_9BACT</name>
<keyword evidence="2" id="KW-0067">ATP-binding</keyword>
<evidence type="ECO:0000259" key="4">
    <source>
        <dbReference type="PROSITE" id="PS51459"/>
    </source>
</evidence>
<feature type="site" description="Important for autoinhibition of adenylyltransferase activity" evidence="3">
    <location>
        <position position="44"/>
    </location>
</feature>
<evidence type="ECO:0000313" key="5">
    <source>
        <dbReference type="EMBL" id="REG78223.1"/>
    </source>
</evidence>
<evidence type="ECO:0000256" key="1">
    <source>
        <dbReference type="PIRSR" id="PIRSR640198-1"/>
    </source>
</evidence>
<dbReference type="GO" id="GO:0005524">
    <property type="term" value="F:ATP binding"/>
    <property type="evidence" value="ECO:0007669"/>
    <property type="project" value="UniProtKB-KW"/>
</dbReference>
<sequence length="438" mass="50776">MDSISKTIALKNELDKLRPISREQEDIIMQKFRLDWNYHSNNLEGNSLTFGETRALILFGITAQGKPLKDHFEITGHDQAIKWVMDVVKGDYPLTETFIRELHTLLLKEPYEVDAITPDGKPTKRLIQVGQYKSVPNHVLTKTGEIFRFATSEETPSQMHDLIYWYRAESEKTDINPILLATEFHYKFIRIHPFDDGNGRLARILMNFILIHFGYPPLIIKTEDKLNYFAALRQADAGIIAPFFEYIASNLIRSLEIMISGANGESIEEEDDLDMEIALLKAKMISESSSKKPFVRSKEMILEFYDNSVVPLWKEFIATCSAFDDFYLRHEKWVETADDADNYENQIETIRQIISEDTSEFILTYQFFGMKKEGSEESNFTSRYHIKLGQNNSINFKLDNSQKTVLKKTYGSILTREEIKLLCKEVKLMHTKTLSEKV</sequence>
<dbReference type="PROSITE" id="PS51459">
    <property type="entry name" value="FIDO"/>
    <property type="match status" value="1"/>
</dbReference>
<organism evidence="5 6">
    <name type="scientific">Algoriphagus antarcticus</name>
    <dbReference type="NCBI Taxonomy" id="238540"/>
    <lineage>
        <taxon>Bacteria</taxon>
        <taxon>Pseudomonadati</taxon>
        <taxon>Bacteroidota</taxon>
        <taxon>Cytophagia</taxon>
        <taxon>Cytophagales</taxon>
        <taxon>Cyclobacteriaceae</taxon>
        <taxon>Algoriphagus</taxon>
    </lineage>
</organism>
<comment type="caution">
    <text evidence="5">The sequence shown here is derived from an EMBL/GenBank/DDBJ whole genome shotgun (WGS) entry which is preliminary data.</text>
</comment>
<evidence type="ECO:0000313" key="6">
    <source>
        <dbReference type="Proteomes" id="UP000256405"/>
    </source>
</evidence>
<accession>A0A3E0D6V4</accession>
<dbReference type="AlphaFoldDB" id="A0A3E0D6V4"/>
<dbReference type="RefSeq" id="WP_086543649.1">
    <property type="nucleotide sequence ID" value="NZ_MSSW01000082.1"/>
</dbReference>
<dbReference type="Proteomes" id="UP000256405">
    <property type="component" value="Unassembled WGS sequence"/>
</dbReference>
<gene>
    <name evidence="5" type="ORF">C8N25_13915</name>
</gene>